<dbReference type="EMBL" id="CM000780">
    <property type="protein sequence ID" value="AQK57228.1"/>
    <property type="molecule type" value="Genomic_DNA"/>
</dbReference>
<comment type="similarity">
    <text evidence="2">Belongs to the HMG-CoA lyase family.</text>
</comment>
<dbReference type="GO" id="GO:0004419">
    <property type="term" value="F:hydroxymethylglutaryl-CoA lyase activity"/>
    <property type="evidence" value="ECO:0007669"/>
    <property type="project" value="UniProtKB-EC"/>
</dbReference>
<evidence type="ECO:0000256" key="1">
    <source>
        <dbReference type="ARBA" id="ARBA00005143"/>
    </source>
</evidence>
<dbReference type="NCBIfam" id="NF004283">
    <property type="entry name" value="PRK05692.1"/>
    <property type="match status" value="1"/>
</dbReference>
<keyword evidence="5 7" id="KW-0456">Lyase</keyword>
<comment type="catalytic activity">
    <reaction evidence="6">
        <text>(3S)-3-hydroxy-3-methylglutaryl-CoA = acetoacetate + acetyl-CoA</text>
        <dbReference type="Rhea" id="RHEA:24404"/>
        <dbReference type="ChEBI" id="CHEBI:13705"/>
        <dbReference type="ChEBI" id="CHEBI:43074"/>
        <dbReference type="ChEBI" id="CHEBI:57288"/>
        <dbReference type="EC" id="4.1.3.4"/>
    </reaction>
</comment>
<dbReference type="UniPathway" id="UPA00896">
    <property type="reaction ID" value="UER00863"/>
</dbReference>
<dbReference type="FunFam" id="3.20.20.70:FF:000071">
    <property type="entry name" value="Hydroxymethylglutaryl-CoA lyase"/>
    <property type="match status" value="1"/>
</dbReference>
<dbReference type="ExpressionAtlas" id="A0A1D6QH66">
    <property type="expression patterns" value="baseline and differential"/>
</dbReference>
<evidence type="ECO:0000256" key="5">
    <source>
        <dbReference type="ARBA" id="ARBA00023239"/>
    </source>
</evidence>
<dbReference type="CDD" id="cd07938">
    <property type="entry name" value="DRE_TIM_HMGL"/>
    <property type="match status" value="1"/>
</dbReference>
<dbReference type="PANTHER" id="PTHR42738:SF13">
    <property type="entry name" value="HYDROXYMETHYLGLUTARYL-COA LYASE"/>
    <property type="match status" value="1"/>
</dbReference>
<comment type="pathway">
    <text evidence="1">Metabolic intermediate metabolism; (S)-3-hydroxy-3-methylglutaryl-CoA degradation; acetoacetate from (S)-3-hydroxy-3-methylglutaryl-CoA: step 1/1.</text>
</comment>
<evidence type="ECO:0000256" key="4">
    <source>
        <dbReference type="ARBA" id="ARBA00022723"/>
    </source>
</evidence>
<dbReference type="InterPro" id="IPR043594">
    <property type="entry name" value="HMGL"/>
</dbReference>
<reference evidence="7" key="1">
    <citation type="submission" date="2015-12" db="EMBL/GenBank/DDBJ databases">
        <title>Update maize B73 reference genome by single molecule sequencing technologies.</title>
        <authorList>
            <consortium name="Maize Genome Sequencing Project"/>
            <person name="Ware D."/>
        </authorList>
    </citation>
    <scope>NUCLEOTIDE SEQUENCE</scope>
    <source>
        <tissue evidence="7">Seedling</tissue>
    </source>
</reference>
<dbReference type="GO" id="GO:0046872">
    <property type="term" value="F:metal ion binding"/>
    <property type="evidence" value="ECO:0007669"/>
    <property type="project" value="UniProtKB-KW"/>
</dbReference>
<proteinExistence type="inferred from homology"/>
<organism evidence="7">
    <name type="scientific">Zea mays</name>
    <name type="common">Maize</name>
    <dbReference type="NCBI Taxonomy" id="4577"/>
    <lineage>
        <taxon>Eukaryota</taxon>
        <taxon>Viridiplantae</taxon>
        <taxon>Streptophyta</taxon>
        <taxon>Embryophyta</taxon>
        <taxon>Tracheophyta</taxon>
        <taxon>Spermatophyta</taxon>
        <taxon>Magnoliopsida</taxon>
        <taxon>Liliopsida</taxon>
        <taxon>Poales</taxon>
        <taxon>Poaceae</taxon>
        <taxon>PACMAD clade</taxon>
        <taxon>Panicoideae</taxon>
        <taxon>Andropogonodae</taxon>
        <taxon>Andropogoneae</taxon>
        <taxon>Tripsacinae</taxon>
        <taxon>Zea</taxon>
    </lineage>
</organism>
<dbReference type="InterPro" id="IPR000891">
    <property type="entry name" value="PYR_CT"/>
</dbReference>
<name>A0A1D6QH66_MAIZE</name>
<dbReference type="PROSITE" id="PS50991">
    <property type="entry name" value="PYR_CT"/>
    <property type="match status" value="1"/>
</dbReference>
<sequence>MSSLEEPLGLGDLPKLSINRLGRFVSLGARRPPADDDDHSTGKYSSSSCNNGSHQMAFHHGSNSSYPWHPQCRQAADPSRDAVELRDLPRKVMWELPRFVKIVEVGPRDGLQNEKGNVPASVKIQLADAEEVLKGIKQEPGVRYPVLTPNLRGFEAAIAAGAKEIAVFASASESFSRSNINCTIEESLARYRGVTAAAKKHGLSIRGYVSCVIACPVGGATDPAKVAYVAKELYTMGCSEISLGDTTGVGTPGSVVAMLQAVMSFVPVDKIAVHFHDTYGQALANILVSLQMGINIVDSSVSGLGGCPYAKGATGNVATEDVVYMLHGLGIETNVDLNKLMEAGDYISKHLGRPLGSKTATALRKLTA</sequence>
<dbReference type="Gene3D" id="3.20.20.70">
    <property type="entry name" value="Aldolase class I"/>
    <property type="match status" value="1"/>
</dbReference>
<dbReference type="InterPro" id="IPR013785">
    <property type="entry name" value="Aldolase_TIM"/>
</dbReference>
<dbReference type="AlphaFoldDB" id="A0A1D6QH66"/>
<dbReference type="SUPFAM" id="SSF51569">
    <property type="entry name" value="Aldolase"/>
    <property type="match status" value="1"/>
</dbReference>
<accession>A0A1D6QH66</accession>
<dbReference type="EC" id="4.1.3.4" evidence="3"/>
<evidence type="ECO:0000256" key="2">
    <source>
        <dbReference type="ARBA" id="ARBA00009405"/>
    </source>
</evidence>
<evidence type="ECO:0000313" key="7">
    <source>
        <dbReference type="EMBL" id="AQK57228.1"/>
    </source>
</evidence>
<evidence type="ECO:0000256" key="3">
    <source>
        <dbReference type="ARBA" id="ARBA00012910"/>
    </source>
</evidence>
<gene>
    <name evidence="7" type="ORF">ZEAMMB73_Zm00001d052444</name>
</gene>
<keyword evidence="4" id="KW-0479">Metal-binding</keyword>
<dbReference type="PANTHER" id="PTHR42738">
    <property type="entry name" value="HYDROXYMETHYLGLUTARYL-COA LYASE"/>
    <property type="match status" value="1"/>
</dbReference>
<protein>
    <recommendedName>
        <fullName evidence="3">hydroxymethylglutaryl-CoA lyase</fullName>
        <ecNumber evidence="3">4.1.3.4</ecNumber>
    </recommendedName>
</protein>
<dbReference type="Pfam" id="PF00682">
    <property type="entry name" value="HMGL-like"/>
    <property type="match status" value="1"/>
</dbReference>
<evidence type="ECO:0000256" key="6">
    <source>
        <dbReference type="ARBA" id="ARBA00049877"/>
    </source>
</evidence>